<feature type="signal peptide" evidence="4">
    <location>
        <begin position="1"/>
        <end position="28"/>
    </location>
</feature>
<keyword evidence="7" id="KW-1185">Reference proteome</keyword>
<feature type="compositionally biased region" description="Acidic residues" evidence="2">
    <location>
        <begin position="329"/>
        <end position="339"/>
    </location>
</feature>
<dbReference type="Proteomes" id="UP001168990">
    <property type="component" value="Unassembled WGS sequence"/>
</dbReference>
<dbReference type="SUPFAM" id="SSF57184">
    <property type="entry name" value="Growth factor receptor domain"/>
    <property type="match status" value="1"/>
</dbReference>
<accession>A0AA39KM46</accession>
<keyword evidence="3" id="KW-0812">Transmembrane</keyword>
<evidence type="ECO:0000256" key="1">
    <source>
        <dbReference type="SAM" id="Coils"/>
    </source>
</evidence>
<keyword evidence="3" id="KW-0472">Membrane</keyword>
<protein>
    <recommendedName>
        <fullName evidence="5">Tyrosine-protein kinase ephrin type A/B receptor-like domain-containing protein</fullName>
    </recommendedName>
</protein>
<evidence type="ECO:0000313" key="7">
    <source>
        <dbReference type="Proteomes" id="UP001168990"/>
    </source>
</evidence>
<dbReference type="PANTHER" id="PTHR46967">
    <property type="entry name" value="INSULIN-LIKE GROWTH FACTOR BINDING PROTEIN,N-TERMINAL"/>
    <property type="match status" value="1"/>
</dbReference>
<evidence type="ECO:0000256" key="4">
    <source>
        <dbReference type="SAM" id="SignalP"/>
    </source>
</evidence>
<feature type="transmembrane region" description="Helical" evidence="3">
    <location>
        <begin position="940"/>
        <end position="967"/>
    </location>
</feature>
<dbReference type="AlphaFoldDB" id="A0AA39KM46"/>
<dbReference type="PANTHER" id="PTHR46967:SF1">
    <property type="entry name" value="KERATIN-ASSOCIATED PROTEIN 16-1-LIKE"/>
    <property type="match status" value="1"/>
</dbReference>
<dbReference type="Pfam" id="PF07699">
    <property type="entry name" value="Ephrin_rec_like"/>
    <property type="match status" value="1"/>
</dbReference>
<evidence type="ECO:0000256" key="2">
    <source>
        <dbReference type="SAM" id="MobiDB-lite"/>
    </source>
</evidence>
<dbReference type="EMBL" id="JAQQBS010001422">
    <property type="protein sequence ID" value="KAK0166391.1"/>
    <property type="molecule type" value="Genomic_DNA"/>
</dbReference>
<feature type="domain" description="Tyrosine-protein kinase ephrin type A/B receptor-like" evidence="5">
    <location>
        <begin position="906"/>
        <end position="937"/>
    </location>
</feature>
<feature type="region of interest" description="Disordered" evidence="2">
    <location>
        <begin position="318"/>
        <end position="339"/>
    </location>
</feature>
<feature type="region of interest" description="Disordered" evidence="2">
    <location>
        <begin position="214"/>
        <end position="242"/>
    </location>
</feature>
<dbReference type="InterPro" id="IPR011641">
    <property type="entry name" value="Tyr-kin_ephrin_A/B_rcpt-like"/>
</dbReference>
<proteinExistence type="predicted"/>
<sequence>MHYSIYRSFTTLITVITIIVSIHSCVRATSDDNSINKSIKIQDDSTNVQTIQSGKYSKSPPGHLSLEYNNLFMRMIINSLAIELKNLINNIKQVNKNMIVLMNQLETTSDGGDYSRVKRQAEEEETLKNNNHKILMIRKAKKIPIKKIINHKHSPSHKNFRRNIISYLKQLFNGNKNDKLLETSKISGSIAEDYSTTECDYEDDTTLEENIITSQTSTTSSILESSTQPLSSASPEITSSSALDETICETEEKITSTTIINTDEITTTPMPIAKTTNSINIINDRLKNILTTSEYPPYFSSTAASDSTDCDYDTEIETTEPSVNTNEPLVDDNTNDDNDDCVNPIERRSSRKLLEKLMNIKPLVKQLDKVNSTTLLKLRERNLQTSRIKLIKNLKIIKRKTSLLSSMNNLKLGQFNEMKNRIKKRMKIGRTLKSYEFIEPIKESLLPTITPEGNEYDYDNSDDDDINVEYLTNKYDNAREIIDETLTPIAEELSENFNTTVDKFMNKEYNTEKLVNVNSNNSDIPDNNSNETNSYCTSCICDIEYALMSLKALLEMRSDLLNRISQYSCDKFVQIGKYLDVTSASLSRRRAVDDTLSYNSTQQTLIKIHDDEVLKYIQNDDAEDLLSIDEANLNERETLYIPESSYLINIPCSNDNKTSLIMSKSQPNYIWMRHDGGPISGIIRDNGDLELYQVDRVLNVGNYSCIMTYIDSDDKKLIKNVYEHTVKSVPLPQYIIRGVNHYNLDNLDEFKLETLFTYLKHMFNDILCKNILCDAIIFGSQYNNRNVSIKILIIPSKILHSISPASLCDVKCHRIIQNKIILLLIHNFRVILRKPIIFRLSNHRHGRLFPIKKDENAELKVEQKQKQKEIINVDINDANGDDVGLLMGCPVGYRLESNYCEPCPSGFYSRDLSWHCQQCPLGTYQLKTGANTCEKCTNPFLWSSLSIVLIILGLLIIMCLIGIITFWPMWCKKRNKKYKIYREFSDDDEYSTVPLIPLNMNENLICSDSWEQNDVEEDLPNKKKLLIYGINLLPTRRMMKH</sequence>
<reference evidence="6" key="2">
    <citation type="submission" date="2023-03" db="EMBL/GenBank/DDBJ databases">
        <authorList>
            <person name="Inwood S.N."/>
            <person name="Skelly J.G."/>
            <person name="Guhlin J."/>
            <person name="Harrop T.W.R."/>
            <person name="Goldson S.G."/>
            <person name="Dearden P.K."/>
        </authorList>
    </citation>
    <scope>NUCLEOTIDE SEQUENCE</scope>
    <source>
        <strain evidence="6">Irish</strain>
        <tissue evidence="6">Whole body</tissue>
    </source>
</reference>
<keyword evidence="4" id="KW-0732">Signal</keyword>
<keyword evidence="3" id="KW-1133">Transmembrane helix</keyword>
<gene>
    <name evidence="6" type="ORF">PV328_004815</name>
</gene>
<feature type="coiled-coil region" evidence="1">
    <location>
        <begin position="77"/>
        <end position="104"/>
    </location>
</feature>
<dbReference type="Gene3D" id="2.10.50.10">
    <property type="entry name" value="Tumor Necrosis Factor Receptor, subunit A, domain 2"/>
    <property type="match status" value="1"/>
</dbReference>
<evidence type="ECO:0000259" key="5">
    <source>
        <dbReference type="Pfam" id="PF07699"/>
    </source>
</evidence>
<feature type="compositionally biased region" description="Low complexity" evidence="2">
    <location>
        <begin position="214"/>
        <end position="241"/>
    </location>
</feature>
<keyword evidence="1" id="KW-0175">Coiled coil</keyword>
<evidence type="ECO:0000313" key="6">
    <source>
        <dbReference type="EMBL" id="KAK0166391.1"/>
    </source>
</evidence>
<dbReference type="InterPro" id="IPR009030">
    <property type="entry name" value="Growth_fac_rcpt_cys_sf"/>
</dbReference>
<evidence type="ECO:0000256" key="3">
    <source>
        <dbReference type="SAM" id="Phobius"/>
    </source>
</evidence>
<organism evidence="6 7">
    <name type="scientific">Microctonus aethiopoides</name>
    <dbReference type="NCBI Taxonomy" id="144406"/>
    <lineage>
        <taxon>Eukaryota</taxon>
        <taxon>Metazoa</taxon>
        <taxon>Ecdysozoa</taxon>
        <taxon>Arthropoda</taxon>
        <taxon>Hexapoda</taxon>
        <taxon>Insecta</taxon>
        <taxon>Pterygota</taxon>
        <taxon>Neoptera</taxon>
        <taxon>Endopterygota</taxon>
        <taxon>Hymenoptera</taxon>
        <taxon>Apocrita</taxon>
        <taxon>Ichneumonoidea</taxon>
        <taxon>Braconidae</taxon>
        <taxon>Euphorinae</taxon>
        <taxon>Microctonus</taxon>
    </lineage>
</organism>
<name>A0AA39KM46_9HYME</name>
<comment type="caution">
    <text evidence="6">The sequence shown here is derived from an EMBL/GenBank/DDBJ whole genome shotgun (WGS) entry which is preliminary data.</text>
</comment>
<feature type="chain" id="PRO_5041225414" description="Tyrosine-protein kinase ephrin type A/B receptor-like domain-containing protein" evidence="4">
    <location>
        <begin position="29"/>
        <end position="1041"/>
    </location>
</feature>
<dbReference type="SMART" id="SM01411">
    <property type="entry name" value="Ephrin_rec_like"/>
    <property type="match status" value="1"/>
</dbReference>
<reference evidence="6" key="1">
    <citation type="journal article" date="2023" name="bioRxiv">
        <title>Scaffold-level genome assemblies of two parasitoid biocontrol wasps reveal the parthenogenesis mechanism and an associated novel virus.</title>
        <authorList>
            <person name="Inwood S."/>
            <person name="Skelly J."/>
            <person name="Guhlin J."/>
            <person name="Harrop T."/>
            <person name="Goldson S."/>
            <person name="Dearden P."/>
        </authorList>
    </citation>
    <scope>NUCLEOTIDE SEQUENCE</scope>
    <source>
        <strain evidence="6">Irish</strain>
        <tissue evidence="6">Whole body</tissue>
    </source>
</reference>
<dbReference type="CDD" id="cd00185">
    <property type="entry name" value="TNFRSF"/>
    <property type="match status" value="1"/>
</dbReference>